<evidence type="ECO:0000256" key="1">
    <source>
        <dbReference type="SAM" id="MobiDB-lite"/>
    </source>
</evidence>
<gene>
    <name evidence="2" type="ORF">P3T76_014530</name>
</gene>
<comment type="caution">
    <text evidence="2">The sequence shown here is derived from an EMBL/GenBank/DDBJ whole genome shotgun (WGS) entry which is preliminary data.</text>
</comment>
<proteinExistence type="predicted"/>
<evidence type="ECO:0000313" key="3">
    <source>
        <dbReference type="Proteomes" id="UP001259832"/>
    </source>
</evidence>
<accession>A0AAD9G190</accession>
<reference evidence="2" key="1">
    <citation type="submission" date="2023-08" db="EMBL/GenBank/DDBJ databases">
        <title>Reference Genome Resource for the Citrus Pathogen Phytophthora citrophthora.</title>
        <authorList>
            <person name="Moller H."/>
            <person name="Coetzee B."/>
            <person name="Rose L.J."/>
            <person name="Van Niekerk J.M."/>
        </authorList>
    </citation>
    <scope>NUCLEOTIDE SEQUENCE</scope>
    <source>
        <strain evidence="2">STE-U-9442</strain>
    </source>
</reference>
<protein>
    <submittedName>
        <fullName evidence="2">Uncharacterized protein</fullName>
    </submittedName>
</protein>
<name>A0AAD9G190_9STRA</name>
<feature type="compositionally biased region" description="Polar residues" evidence="1">
    <location>
        <begin position="1"/>
        <end position="23"/>
    </location>
</feature>
<dbReference type="AlphaFoldDB" id="A0AAD9G190"/>
<evidence type="ECO:0000313" key="2">
    <source>
        <dbReference type="EMBL" id="KAK1930033.1"/>
    </source>
</evidence>
<dbReference type="Proteomes" id="UP001259832">
    <property type="component" value="Unassembled WGS sequence"/>
</dbReference>
<keyword evidence="3" id="KW-1185">Reference proteome</keyword>
<sequence>MKEPTNGNPAANVFVTQQPQIPGTVSPDARDRKSEPHPIQLQTKKIPMSEAVAKCEPELVDQHLFRRPTLMNLLKTLAQTHVSLITPRALKRICTEQHVNNDSQNSKRWSEIFVASPTKRTKNLTDKCSPDEDDVVLIVLYPDSRDSHESSPTKQ</sequence>
<feature type="region of interest" description="Disordered" evidence="1">
    <location>
        <begin position="1"/>
        <end position="39"/>
    </location>
</feature>
<dbReference type="EMBL" id="JASMQC010000042">
    <property type="protein sequence ID" value="KAK1930033.1"/>
    <property type="molecule type" value="Genomic_DNA"/>
</dbReference>
<organism evidence="2 3">
    <name type="scientific">Phytophthora citrophthora</name>
    <dbReference type="NCBI Taxonomy" id="4793"/>
    <lineage>
        <taxon>Eukaryota</taxon>
        <taxon>Sar</taxon>
        <taxon>Stramenopiles</taxon>
        <taxon>Oomycota</taxon>
        <taxon>Peronosporomycetes</taxon>
        <taxon>Peronosporales</taxon>
        <taxon>Peronosporaceae</taxon>
        <taxon>Phytophthora</taxon>
    </lineage>
</organism>